<evidence type="ECO:0000256" key="1">
    <source>
        <dbReference type="SAM" id="Phobius"/>
    </source>
</evidence>
<feature type="transmembrane region" description="Helical" evidence="1">
    <location>
        <begin position="12"/>
        <end position="29"/>
    </location>
</feature>
<keyword evidence="1" id="KW-0812">Transmembrane</keyword>
<organism evidence="2 3">
    <name type="scientific">Amycolatopsis panacis</name>
    <dbReference type="NCBI Taxonomy" id="2340917"/>
    <lineage>
        <taxon>Bacteria</taxon>
        <taxon>Bacillati</taxon>
        <taxon>Actinomycetota</taxon>
        <taxon>Actinomycetes</taxon>
        <taxon>Pseudonocardiales</taxon>
        <taxon>Pseudonocardiaceae</taxon>
        <taxon>Amycolatopsis</taxon>
    </lineage>
</organism>
<dbReference type="EMBL" id="QZFV01000149">
    <property type="protein sequence ID" value="RJQ76238.1"/>
    <property type="molecule type" value="Genomic_DNA"/>
</dbReference>
<evidence type="ECO:0000313" key="3">
    <source>
        <dbReference type="Proteomes" id="UP000285112"/>
    </source>
</evidence>
<sequence length="424" mass="44050">MTDGPARYRKFLLVAGSAVVGVLLGRLVTARPRAVPERRVPHAEEAPPVPARRPSRVSSVVYCVLVPLLLALAVWLMSRDLRTAAEITATAAVAVLALAFRGPVRRRSRWTVVVLVALAVVAVPFDQLLILSRIDTSVSDVGGLLIQVGLFIVFAGVLAGLAASWGKVVLAEVGALMLIAMLLGLVSFSGLSYFTAPVSAPEPDDAVLRVFAADPAAEMTVSVQYFPQDPGGSTLLSLQVISTGSTDHRWGIVLSGGLRFAPGNGHGAGVTLAGSAGGYQVLSGTQGTADFYNGTVIGSFQQSSASRSVVSLPPVSSDPLRLKGIDVRSATGFAAVRPKSLSVTVDSGTLSPLETVTQAAPPLQVPNQLSWLGHGELGPITYATLDQGAEDRSRNVLFVVAILLGTAVACLVAALQVLIKAAKR</sequence>
<comment type="caution">
    <text evidence="2">The sequence shown here is derived from an EMBL/GenBank/DDBJ whole genome shotgun (WGS) entry which is preliminary data.</text>
</comment>
<keyword evidence="1" id="KW-0472">Membrane</keyword>
<accession>A0A419HK93</accession>
<dbReference type="RefSeq" id="WP_120026829.1">
    <property type="nucleotide sequence ID" value="NZ_QZFV01000149.1"/>
</dbReference>
<name>A0A419HK93_9PSEU</name>
<keyword evidence="3" id="KW-1185">Reference proteome</keyword>
<feature type="transmembrane region" description="Helical" evidence="1">
    <location>
        <begin position="396"/>
        <end position="419"/>
    </location>
</feature>
<dbReference type="OrthoDB" id="10012017at2"/>
<feature type="transmembrane region" description="Helical" evidence="1">
    <location>
        <begin position="60"/>
        <end position="77"/>
    </location>
</feature>
<keyword evidence="1" id="KW-1133">Transmembrane helix</keyword>
<feature type="transmembrane region" description="Helical" evidence="1">
    <location>
        <begin position="175"/>
        <end position="194"/>
    </location>
</feature>
<dbReference type="Proteomes" id="UP000285112">
    <property type="component" value="Unassembled WGS sequence"/>
</dbReference>
<gene>
    <name evidence="2" type="ORF">D5S19_30640</name>
</gene>
<feature type="transmembrane region" description="Helical" evidence="1">
    <location>
        <begin position="83"/>
        <end position="100"/>
    </location>
</feature>
<feature type="transmembrane region" description="Helical" evidence="1">
    <location>
        <begin position="144"/>
        <end position="163"/>
    </location>
</feature>
<evidence type="ECO:0000313" key="2">
    <source>
        <dbReference type="EMBL" id="RJQ76238.1"/>
    </source>
</evidence>
<protein>
    <submittedName>
        <fullName evidence="2">Uncharacterized protein</fullName>
    </submittedName>
</protein>
<proteinExistence type="predicted"/>
<dbReference type="AlphaFoldDB" id="A0A419HK93"/>
<reference evidence="2 3" key="1">
    <citation type="submission" date="2018-09" db="EMBL/GenBank/DDBJ databases">
        <title>YIM PH 21725 draft genome.</title>
        <authorList>
            <person name="Miao C."/>
        </authorList>
    </citation>
    <scope>NUCLEOTIDE SEQUENCE [LARGE SCALE GENOMIC DNA]</scope>
    <source>
        <strain evidence="3">YIM PH21725</strain>
    </source>
</reference>
<feature type="transmembrane region" description="Helical" evidence="1">
    <location>
        <begin position="112"/>
        <end position="132"/>
    </location>
</feature>